<accession>A0A327VTH5</accession>
<evidence type="ECO:0000313" key="2">
    <source>
        <dbReference type="EMBL" id="RAJ79361.1"/>
    </source>
</evidence>
<dbReference type="SUPFAM" id="SSF55729">
    <property type="entry name" value="Acyl-CoA N-acyltransferases (Nat)"/>
    <property type="match status" value="1"/>
</dbReference>
<dbReference type="RefSeq" id="WP_111593805.1">
    <property type="nucleotide sequence ID" value="NZ_QLMA01000006.1"/>
</dbReference>
<reference evidence="2 3" key="1">
    <citation type="submission" date="2018-06" db="EMBL/GenBank/DDBJ databases">
        <title>Genomic Encyclopedia of Archaeal and Bacterial Type Strains, Phase II (KMG-II): from individual species to whole genera.</title>
        <authorList>
            <person name="Goeker M."/>
        </authorList>
    </citation>
    <scope>NUCLEOTIDE SEQUENCE [LARGE SCALE GENOMIC DNA]</scope>
    <source>
        <strain evidence="2 3">DSM 29821</strain>
    </source>
</reference>
<evidence type="ECO:0000313" key="3">
    <source>
        <dbReference type="Proteomes" id="UP000249819"/>
    </source>
</evidence>
<dbReference type="Gene3D" id="3.40.630.30">
    <property type="match status" value="1"/>
</dbReference>
<dbReference type="Proteomes" id="UP000249819">
    <property type="component" value="Unassembled WGS sequence"/>
</dbReference>
<sequence>MNILQEETHHIAEVQALVTAAFGRTEEADLVAALRGSQAFVPELSLVATEGEEVTGHILFTRCSIGSSTLPVLALAPVAVLPDHQNKGIGKALINAGLSKARELGFKAVIVLGHAAYYPIFGFLPADKWQISAPFEVPAESFMALELVPGALEHTTGVVHYAPEFGIG</sequence>
<name>A0A327VTH5_9BACT</name>
<organism evidence="2 3">
    <name type="scientific">Chitinophaga dinghuensis</name>
    <dbReference type="NCBI Taxonomy" id="1539050"/>
    <lineage>
        <taxon>Bacteria</taxon>
        <taxon>Pseudomonadati</taxon>
        <taxon>Bacteroidota</taxon>
        <taxon>Chitinophagia</taxon>
        <taxon>Chitinophagales</taxon>
        <taxon>Chitinophagaceae</taxon>
        <taxon>Chitinophaga</taxon>
    </lineage>
</organism>
<feature type="domain" description="N-acetyltransferase" evidence="1">
    <location>
        <begin position="1"/>
        <end position="148"/>
    </location>
</feature>
<dbReference type="EMBL" id="QLMA01000006">
    <property type="protein sequence ID" value="RAJ79361.1"/>
    <property type="molecule type" value="Genomic_DNA"/>
</dbReference>
<dbReference type="Pfam" id="PF00583">
    <property type="entry name" value="Acetyltransf_1"/>
    <property type="match status" value="1"/>
</dbReference>
<dbReference type="OrthoDB" id="9797178at2"/>
<keyword evidence="3" id="KW-1185">Reference proteome</keyword>
<evidence type="ECO:0000259" key="1">
    <source>
        <dbReference type="PROSITE" id="PS51186"/>
    </source>
</evidence>
<dbReference type="AlphaFoldDB" id="A0A327VTH5"/>
<comment type="caution">
    <text evidence="2">The sequence shown here is derived from an EMBL/GenBank/DDBJ whole genome shotgun (WGS) entry which is preliminary data.</text>
</comment>
<dbReference type="GO" id="GO:0016747">
    <property type="term" value="F:acyltransferase activity, transferring groups other than amino-acyl groups"/>
    <property type="evidence" value="ECO:0007669"/>
    <property type="project" value="InterPro"/>
</dbReference>
<dbReference type="CDD" id="cd04301">
    <property type="entry name" value="NAT_SF"/>
    <property type="match status" value="1"/>
</dbReference>
<protein>
    <submittedName>
        <fullName evidence="2">Putative N-acetyltransferase YhbS</fullName>
    </submittedName>
</protein>
<gene>
    <name evidence="2" type="ORF">CLV59_106426</name>
</gene>
<dbReference type="InterPro" id="IPR000182">
    <property type="entry name" value="GNAT_dom"/>
</dbReference>
<dbReference type="InterPro" id="IPR016181">
    <property type="entry name" value="Acyl_CoA_acyltransferase"/>
</dbReference>
<keyword evidence="2" id="KW-0808">Transferase</keyword>
<proteinExistence type="predicted"/>
<dbReference type="PROSITE" id="PS51186">
    <property type="entry name" value="GNAT"/>
    <property type="match status" value="1"/>
</dbReference>